<evidence type="ECO:0000313" key="15">
    <source>
        <dbReference type="Proteomes" id="UP000653305"/>
    </source>
</evidence>
<keyword evidence="8" id="KW-0378">Hydrolase</keyword>
<keyword evidence="9" id="KW-0862">Zinc</keyword>
<evidence type="ECO:0000259" key="13">
    <source>
        <dbReference type="SMART" id="SM01124"/>
    </source>
</evidence>
<dbReference type="GO" id="GO:0000398">
    <property type="term" value="P:mRNA splicing, via spliceosome"/>
    <property type="evidence" value="ECO:0007669"/>
    <property type="project" value="TreeGrafter"/>
</dbReference>
<keyword evidence="11" id="KW-0464">Manganese</keyword>
<dbReference type="FunFam" id="3.60.21.10:FF:000035">
    <property type="entry name" value="Lariat debranching enzyme"/>
    <property type="match status" value="1"/>
</dbReference>
<dbReference type="InterPro" id="IPR007708">
    <property type="entry name" value="DBR1_C"/>
</dbReference>
<dbReference type="SUPFAM" id="SSF56300">
    <property type="entry name" value="Metallo-dependent phosphatases"/>
    <property type="match status" value="1"/>
</dbReference>
<gene>
    <name evidence="14" type="ORF">PHJA_001413500</name>
</gene>
<evidence type="ECO:0000256" key="12">
    <source>
        <dbReference type="ARBA" id="ARBA00023242"/>
    </source>
</evidence>
<dbReference type="Pfam" id="PF00149">
    <property type="entry name" value="Metallophos"/>
    <property type="match status" value="1"/>
</dbReference>
<evidence type="ECO:0000256" key="7">
    <source>
        <dbReference type="ARBA" id="ARBA00022723"/>
    </source>
</evidence>
<evidence type="ECO:0000256" key="4">
    <source>
        <dbReference type="ARBA" id="ARBA00004123"/>
    </source>
</evidence>
<dbReference type="PANTHER" id="PTHR12849">
    <property type="entry name" value="RNA LARIAT DEBRANCHING ENZYME"/>
    <property type="match status" value="1"/>
</dbReference>
<dbReference type="PANTHER" id="PTHR12849:SF0">
    <property type="entry name" value="LARIAT DEBRANCHING ENZYME"/>
    <property type="match status" value="1"/>
</dbReference>
<feature type="domain" description="Lariat debranching enzyme C-terminal" evidence="13">
    <location>
        <begin position="186"/>
        <end position="306"/>
    </location>
</feature>
<accession>A0A830C9L0</accession>
<dbReference type="OrthoDB" id="407609at2759"/>
<name>A0A830C9L0_9LAMI</name>
<evidence type="ECO:0000256" key="8">
    <source>
        <dbReference type="ARBA" id="ARBA00022801"/>
    </source>
</evidence>
<dbReference type="AlphaFoldDB" id="A0A830C9L0"/>
<evidence type="ECO:0000313" key="14">
    <source>
        <dbReference type="EMBL" id="GFP92693.1"/>
    </source>
</evidence>
<keyword evidence="7" id="KW-0479">Metal-binding</keyword>
<dbReference type="Proteomes" id="UP000653305">
    <property type="component" value="Unassembled WGS sequence"/>
</dbReference>
<keyword evidence="6" id="KW-0507">mRNA processing</keyword>
<evidence type="ECO:0000256" key="9">
    <source>
        <dbReference type="ARBA" id="ARBA00022833"/>
    </source>
</evidence>
<comment type="similarity">
    <text evidence="5">Belongs to the lariat debranching enzyme family.</text>
</comment>
<keyword evidence="15" id="KW-1185">Reference proteome</keyword>
<dbReference type="InterPro" id="IPR004843">
    <property type="entry name" value="Calcineurin-like_PHP"/>
</dbReference>
<reference evidence="14" key="1">
    <citation type="submission" date="2020-07" db="EMBL/GenBank/DDBJ databases">
        <title>Ethylene signaling mediates host invasion by parasitic plants.</title>
        <authorList>
            <person name="Yoshida S."/>
        </authorList>
    </citation>
    <scope>NUCLEOTIDE SEQUENCE</scope>
    <source>
        <strain evidence="14">Okayama</strain>
    </source>
</reference>
<evidence type="ECO:0000256" key="2">
    <source>
        <dbReference type="ARBA" id="ARBA00001947"/>
    </source>
</evidence>
<comment type="cofactor">
    <cofactor evidence="3">
        <name>Fe(2+)</name>
        <dbReference type="ChEBI" id="CHEBI:29033"/>
    </cofactor>
</comment>
<comment type="cofactor">
    <cofactor evidence="1">
        <name>Mn(2+)</name>
        <dbReference type="ChEBI" id="CHEBI:29035"/>
    </cofactor>
</comment>
<dbReference type="SMART" id="SM01124">
    <property type="entry name" value="DBR1"/>
    <property type="match status" value="1"/>
</dbReference>
<proteinExistence type="inferred from homology"/>
<protein>
    <submittedName>
        <fullName evidence="14">Lariat debranching enzyme</fullName>
    </submittedName>
</protein>
<evidence type="ECO:0000256" key="3">
    <source>
        <dbReference type="ARBA" id="ARBA00001954"/>
    </source>
</evidence>
<evidence type="ECO:0000256" key="6">
    <source>
        <dbReference type="ARBA" id="ARBA00022664"/>
    </source>
</evidence>
<keyword evidence="10" id="KW-0408">Iron</keyword>
<dbReference type="GO" id="GO:0046872">
    <property type="term" value="F:metal ion binding"/>
    <property type="evidence" value="ECO:0007669"/>
    <property type="project" value="UniProtKB-KW"/>
</dbReference>
<dbReference type="InterPro" id="IPR029052">
    <property type="entry name" value="Metallo-depent_PP-like"/>
</dbReference>
<comment type="caution">
    <text evidence="14">The sequence shown here is derived from an EMBL/GenBank/DDBJ whole genome shotgun (WGS) entry which is preliminary data.</text>
</comment>
<dbReference type="GO" id="GO:0005634">
    <property type="term" value="C:nucleus"/>
    <property type="evidence" value="ECO:0007669"/>
    <property type="project" value="UniProtKB-SubCell"/>
</dbReference>
<dbReference type="GO" id="GO:0008419">
    <property type="term" value="F:RNA lariat debranching enzyme activity"/>
    <property type="evidence" value="ECO:0007669"/>
    <property type="project" value="TreeGrafter"/>
</dbReference>
<evidence type="ECO:0000256" key="1">
    <source>
        <dbReference type="ARBA" id="ARBA00001936"/>
    </source>
</evidence>
<evidence type="ECO:0000256" key="10">
    <source>
        <dbReference type="ARBA" id="ARBA00023004"/>
    </source>
</evidence>
<evidence type="ECO:0000256" key="11">
    <source>
        <dbReference type="ARBA" id="ARBA00023211"/>
    </source>
</evidence>
<sequence length="306" mass="35410">MKIAVEGCMHGDLDNVYATLLHLQEVEKIKIDLLICCGDFQAVRNEKDLESLNVPSKYRTMNSFWKYYAGEKVAPFPTIFIGGNHEASNYLWELYYGGWVAPQIFFLGFAGVVKFGNVRIGGLSGIYKSNHYNSGHYEKLPYNEQDIRSIYHVREYDVHKLMQVQEPIDIFLSHDWPLGITDYGNSQALIRQKPFFEQEVFDIESEPGPYDLHYDEEWLAITKKFNPIFPRTRARPNYSDSKLNVEECRRFVKDKLQTRGGKPFEFVQTAPCHNSSQSAANYFPSENCRNPQTEALLELLGLQYCL</sequence>
<keyword evidence="12" id="KW-0539">Nucleus</keyword>
<dbReference type="EMBL" id="BMAC01000287">
    <property type="protein sequence ID" value="GFP92693.1"/>
    <property type="molecule type" value="Genomic_DNA"/>
</dbReference>
<comment type="subcellular location">
    <subcellularLocation>
        <location evidence="4">Nucleus</location>
    </subcellularLocation>
</comment>
<evidence type="ECO:0000256" key="5">
    <source>
        <dbReference type="ARBA" id="ARBA00006045"/>
    </source>
</evidence>
<organism evidence="14 15">
    <name type="scientific">Phtheirospermum japonicum</name>
    <dbReference type="NCBI Taxonomy" id="374723"/>
    <lineage>
        <taxon>Eukaryota</taxon>
        <taxon>Viridiplantae</taxon>
        <taxon>Streptophyta</taxon>
        <taxon>Embryophyta</taxon>
        <taxon>Tracheophyta</taxon>
        <taxon>Spermatophyta</taxon>
        <taxon>Magnoliopsida</taxon>
        <taxon>eudicotyledons</taxon>
        <taxon>Gunneridae</taxon>
        <taxon>Pentapetalae</taxon>
        <taxon>asterids</taxon>
        <taxon>lamiids</taxon>
        <taxon>Lamiales</taxon>
        <taxon>Orobanchaceae</taxon>
        <taxon>Orobanchaceae incertae sedis</taxon>
        <taxon>Phtheirospermum</taxon>
    </lineage>
</organism>
<comment type="cofactor">
    <cofactor evidence="2">
        <name>Zn(2+)</name>
        <dbReference type="ChEBI" id="CHEBI:29105"/>
    </cofactor>
</comment>
<dbReference type="Pfam" id="PF05011">
    <property type="entry name" value="DBR1"/>
    <property type="match status" value="1"/>
</dbReference>